<comment type="subcellular location">
    <subcellularLocation>
        <location evidence="1">Chromosome</location>
        <location evidence="1">Centromere</location>
    </subcellularLocation>
    <subcellularLocation>
        <location evidence="9">Nucleus</location>
    </subcellularLocation>
</comment>
<dbReference type="PANTHER" id="PTHR45660:SF46">
    <property type="entry name" value="HISTONE-LYSINE N-METHYLTRANSFERASE, H3 LYSINE-9 SPECIFIC SUVH6"/>
    <property type="match status" value="1"/>
</dbReference>
<keyword evidence="6" id="KW-0156">Chromatin regulator</keyword>
<dbReference type="OrthoDB" id="5792673at2759"/>
<dbReference type="Pfam" id="PF05033">
    <property type="entry name" value="Pre-SET"/>
    <property type="match status" value="1"/>
</dbReference>
<dbReference type="InterPro" id="IPR046341">
    <property type="entry name" value="SET_dom_sf"/>
</dbReference>
<evidence type="ECO:0000313" key="15">
    <source>
        <dbReference type="EMBL" id="CAA7019776.1"/>
    </source>
</evidence>
<dbReference type="InterPro" id="IPR015947">
    <property type="entry name" value="PUA-like_sf"/>
</dbReference>
<dbReference type="Pfam" id="PF00856">
    <property type="entry name" value="SET"/>
    <property type="match status" value="1"/>
</dbReference>
<keyword evidence="17" id="KW-1185">Reference proteome</keyword>
<dbReference type="EMBL" id="CACVBM020001302">
    <property type="protein sequence ID" value="CAA7044510.1"/>
    <property type="molecule type" value="Genomic_DNA"/>
</dbReference>
<keyword evidence="4" id="KW-0808">Transferase</keyword>
<evidence type="ECO:0000256" key="1">
    <source>
        <dbReference type="ARBA" id="ARBA00004584"/>
    </source>
</evidence>
<feature type="domain" description="Post-SET" evidence="13">
    <location>
        <begin position="862"/>
        <end position="878"/>
    </location>
</feature>
<feature type="compositionally biased region" description="Basic and acidic residues" evidence="10">
    <location>
        <begin position="1"/>
        <end position="13"/>
    </location>
</feature>
<feature type="region of interest" description="Disordered" evidence="10">
    <location>
        <begin position="1"/>
        <end position="28"/>
    </location>
</feature>
<dbReference type="InterPro" id="IPR051357">
    <property type="entry name" value="H3K9_HMTase_SUVAR3-9"/>
</dbReference>
<dbReference type="InterPro" id="IPR036987">
    <property type="entry name" value="SRA-YDG_sf"/>
</dbReference>
<dbReference type="AlphaFoldDB" id="A0A6D2HYR2"/>
<evidence type="ECO:0000259" key="14">
    <source>
        <dbReference type="PROSITE" id="PS51015"/>
    </source>
</evidence>
<dbReference type="Gene3D" id="2.170.270.10">
    <property type="entry name" value="SET domain"/>
    <property type="match status" value="1"/>
</dbReference>
<evidence type="ECO:0000313" key="16">
    <source>
        <dbReference type="EMBL" id="CAA7044510.1"/>
    </source>
</evidence>
<feature type="region of interest" description="Disordered" evidence="10">
    <location>
        <begin position="149"/>
        <end position="359"/>
    </location>
</feature>
<keyword evidence="7 9" id="KW-0539">Nucleus</keyword>
<dbReference type="PANTHER" id="PTHR45660">
    <property type="entry name" value="HISTONE-LYSINE N-METHYLTRANSFERASE SETMAR"/>
    <property type="match status" value="1"/>
</dbReference>
<evidence type="ECO:0000256" key="7">
    <source>
        <dbReference type="ARBA" id="ARBA00023242"/>
    </source>
</evidence>
<keyword evidence="8" id="KW-0137">Centromere</keyword>
<dbReference type="InterPro" id="IPR003105">
    <property type="entry name" value="SRA_YDG"/>
</dbReference>
<dbReference type="GO" id="GO:0042054">
    <property type="term" value="F:histone methyltransferase activity"/>
    <property type="evidence" value="ECO:0007669"/>
    <property type="project" value="InterPro"/>
</dbReference>
<dbReference type="Gene3D" id="2.30.280.10">
    <property type="entry name" value="SRA-YDG"/>
    <property type="match status" value="1"/>
</dbReference>
<sequence length="878" mass="97137">MGIMENKIHKESSKVSSSSNNGNVSEEKIGGNVLQNGIYNNTASTRLLKYKRRKVFAVRDFPPGCGSIAIRLRSSKPEAENGNVVQSSEAAKVESSEAPKVESSSAEGEENLGQKVVAVTGGVESNGVNKPESEPVKDGSDEIKVVAAEDGNVLESTMAEPVNVEPLRTMQKEDDDVVVTTGVNIVEPEPEPEPMKEESDGLMFAQEGGDSPENISYLPATNPPVEAQPLRVCLPDGGGQFKVGERDMVASTDEQSLERENFDQSLVKSTKPLEPRPIHVSGRKKAKKSIASHAPLKVNKTMTSREYGEGSKSSERDLYSRKRASPENAREDDSPDRKHRRTLEVGLPPSRPAGASGGNKVKEILRLFHGTCRKLMQEEEAKPKLQKKKNYRVDFEAAKILKSKGIIPKSANQVMGTVPGVEVGDEFQFRMELNILGVHKPSQGGIDSMKVGDENLATSIVCSGGYDDDLDNSDVLTYTGQGGNVMIKNRKGEEKKEPEDQKLITGNLALANSVRAKNPVRVIKGHKQTVLESAGGDNKRRNYVYDGLYVVEEFWQETGSHGKLVFKYKLRRLPGQPELSWRVVKKSKKSQIRPGLCRLDISEGRERLPISAINEVDDEKPPSFIYTAEMINPDWCRPVPPKGCGCTKRCTETNRCACVAKNGGEIPYNYDGAIVSAKNLIYECGPLCKCPPSCYLRVTQRGIRFPLEIFKTESRGWGVRSLGSISSGSFICEYVGELLEDKEAERRTGNDEYLFDIGNKYENALAEGMSKLMPEKRSMEEEDDEETSGFTIDAAKKGNVGRFINHSCSPNLYAQNVLYDHEDARIPHVMFFAMDNIPPLQELTYHYNYMIDQVRDSKGNIKKKICYCGSSECTGRLY</sequence>
<feature type="domain" description="SET" evidence="11">
    <location>
        <begin position="705"/>
        <end position="848"/>
    </location>
</feature>
<dbReference type="SMART" id="SM00508">
    <property type="entry name" value="PostSET"/>
    <property type="match status" value="1"/>
</dbReference>
<evidence type="ECO:0000256" key="10">
    <source>
        <dbReference type="SAM" id="MobiDB-lite"/>
    </source>
</evidence>
<dbReference type="Proteomes" id="UP000467841">
    <property type="component" value="Unassembled WGS sequence"/>
</dbReference>
<evidence type="ECO:0000256" key="8">
    <source>
        <dbReference type="ARBA" id="ARBA00023328"/>
    </source>
</evidence>
<keyword evidence="3" id="KW-0489">Methyltransferase</keyword>
<dbReference type="PROSITE" id="PS51015">
    <property type="entry name" value="YDG"/>
    <property type="match status" value="1"/>
</dbReference>
<dbReference type="GO" id="GO:0032259">
    <property type="term" value="P:methylation"/>
    <property type="evidence" value="ECO:0007669"/>
    <property type="project" value="UniProtKB-KW"/>
</dbReference>
<dbReference type="Pfam" id="PF02182">
    <property type="entry name" value="SAD_SRA"/>
    <property type="match status" value="1"/>
</dbReference>
<evidence type="ECO:0000256" key="6">
    <source>
        <dbReference type="ARBA" id="ARBA00022853"/>
    </source>
</evidence>
<dbReference type="PROSITE" id="PS50868">
    <property type="entry name" value="POST_SET"/>
    <property type="match status" value="1"/>
</dbReference>
<evidence type="ECO:0000259" key="13">
    <source>
        <dbReference type="PROSITE" id="PS50868"/>
    </source>
</evidence>
<dbReference type="InterPro" id="IPR025794">
    <property type="entry name" value="H3-K9-MeTrfase_plant"/>
</dbReference>
<evidence type="ECO:0000259" key="11">
    <source>
        <dbReference type="PROSITE" id="PS50280"/>
    </source>
</evidence>
<feature type="compositionally biased region" description="Basic and acidic residues" evidence="10">
    <location>
        <begin position="91"/>
        <end position="100"/>
    </location>
</feature>
<evidence type="ECO:0000256" key="3">
    <source>
        <dbReference type="ARBA" id="ARBA00022603"/>
    </source>
</evidence>
<feature type="compositionally biased region" description="Basic residues" evidence="10">
    <location>
        <begin position="281"/>
        <end position="290"/>
    </location>
</feature>
<evidence type="ECO:0000256" key="9">
    <source>
        <dbReference type="PROSITE-ProRule" id="PRU00358"/>
    </source>
</evidence>
<protein>
    <recommendedName>
        <fullName evidence="18">Histone-lysine N-methyltransferase</fullName>
    </recommendedName>
</protein>
<accession>A0A6D2HYR2</accession>
<dbReference type="EMBL" id="CACVBM020000488">
    <property type="protein sequence ID" value="CAA7019776.1"/>
    <property type="molecule type" value="Genomic_DNA"/>
</dbReference>
<feature type="compositionally biased region" description="Low complexity" evidence="10">
    <location>
        <begin position="14"/>
        <end position="24"/>
    </location>
</feature>
<dbReference type="PROSITE" id="PS50280">
    <property type="entry name" value="SET"/>
    <property type="match status" value="1"/>
</dbReference>
<organism evidence="15 17">
    <name type="scientific">Microthlaspi erraticum</name>
    <dbReference type="NCBI Taxonomy" id="1685480"/>
    <lineage>
        <taxon>Eukaryota</taxon>
        <taxon>Viridiplantae</taxon>
        <taxon>Streptophyta</taxon>
        <taxon>Embryophyta</taxon>
        <taxon>Tracheophyta</taxon>
        <taxon>Spermatophyta</taxon>
        <taxon>Magnoliopsida</taxon>
        <taxon>eudicotyledons</taxon>
        <taxon>Gunneridae</taxon>
        <taxon>Pentapetalae</taxon>
        <taxon>rosids</taxon>
        <taxon>malvids</taxon>
        <taxon>Brassicales</taxon>
        <taxon>Brassicaceae</taxon>
        <taxon>Coluteocarpeae</taxon>
        <taxon>Microthlaspi</taxon>
    </lineage>
</organism>
<name>A0A6D2HYR2_9BRAS</name>
<dbReference type="SMART" id="SM00466">
    <property type="entry name" value="SRA"/>
    <property type="match status" value="1"/>
</dbReference>
<dbReference type="PROSITE" id="PS51575">
    <property type="entry name" value="SAM_MT43_SUVAR39_2"/>
    <property type="match status" value="1"/>
</dbReference>
<dbReference type="GO" id="GO:0000775">
    <property type="term" value="C:chromosome, centromeric region"/>
    <property type="evidence" value="ECO:0007669"/>
    <property type="project" value="UniProtKB-SubCell"/>
</dbReference>
<dbReference type="SMART" id="SM00317">
    <property type="entry name" value="SET"/>
    <property type="match status" value="1"/>
</dbReference>
<evidence type="ECO:0000256" key="2">
    <source>
        <dbReference type="ARBA" id="ARBA00022454"/>
    </source>
</evidence>
<dbReference type="SUPFAM" id="SSF88697">
    <property type="entry name" value="PUA domain-like"/>
    <property type="match status" value="1"/>
</dbReference>
<keyword evidence="5" id="KW-0949">S-adenosyl-L-methionine</keyword>
<dbReference type="InterPro" id="IPR001214">
    <property type="entry name" value="SET_dom"/>
</dbReference>
<proteinExistence type="predicted"/>
<dbReference type="InterPro" id="IPR007728">
    <property type="entry name" value="Pre-SET_dom"/>
</dbReference>
<dbReference type="FunFam" id="2.170.270.10:FF:000051">
    <property type="entry name" value="Histone-lysine N-methyltransferase, H3 lysine-9 specific SUVH6"/>
    <property type="match status" value="1"/>
</dbReference>
<feature type="region of interest" description="Disordered" evidence="10">
    <location>
        <begin position="78"/>
        <end position="110"/>
    </location>
</feature>
<gene>
    <name evidence="16" type="ORF">MERR_LOCUS31745</name>
    <name evidence="15" type="ORF">MERR_LOCUS7011</name>
</gene>
<dbReference type="InterPro" id="IPR003616">
    <property type="entry name" value="Post-SET_dom"/>
</dbReference>
<evidence type="ECO:0000256" key="5">
    <source>
        <dbReference type="ARBA" id="ARBA00022691"/>
    </source>
</evidence>
<evidence type="ECO:0008006" key="18">
    <source>
        <dbReference type="Google" id="ProtNLM"/>
    </source>
</evidence>
<feature type="domain" description="YDG" evidence="14">
    <location>
        <begin position="416"/>
        <end position="572"/>
    </location>
</feature>
<evidence type="ECO:0000313" key="17">
    <source>
        <dbReference type="Proteomes" id="UP000467841"/>
    </source>
</evidence>
<dbReference type="GO" id="GO:0008270">
    <property type="term" value="F:zinc ion binding"/>
    <property type="evidence" value="ECO:0007669"/>
    <property type="project" value="InterPro"/>
</dbReference>
<feature type="domain" description="Pre-SET" evidence="12">
    <location>
        <begin position="642"/>
        <end position="702"/>
    </location>
</feature>
<dbReference type="PROSITE" id="PS50867">
    <property type="entry name" value="PRE_SET"/>
    <property type="match status" value="1"/>
</dbReference>
<dbReference type="SUPFAM" id="SSF82199">
    <property type="entry name" value="SET domain"/>
    <property type="match status" value="1"/>
</dbReference>
<evidence type="ECO:0000256" key="4">
    <source>
        <dbReference type="ARBA" id="ARBA00022679"/>
    </source>
</evidence>
<reference evidence="15 17" key="1">
    <citation type="submission" date="2020-01" db="EMBL/GenBank/DDBJ databases">
        <authorList>
            <person name="Mishra B."/>
        </authorList>
    </citation>
    <scope>NUCLEOTIDE SEQUENCE [LARGE SCALE GENOMIC DNA]</scope>
</reference>
<keyword evidence="2" id="KW-0158">Chromosome</keyword>
<dbReference type="GO" id="GO:0005634">
    <property type="term" value="C:nucleus"/>
    <property type="evidence" value="ECO:0007669"/>
    <property type="project" value="UniProtKB-SubCell"/>
</dbReference>
<dbReference type="SMART" id="SM00468">
    <property type="entry name" value="PreSET"/>
    <property type="match status" value="1"/>
</dbReference>
<dbReference type="GO" id="GO:0003690">
    <property type="term" value="F:double-stranded DNA binding"/>
    <property type="evidence" value="ECO:0007669"/>
    <property type="project" value="TreeGrafter"/>
</dbReference>
<feature type="compositionally biased region" description="Basic and acidic residues" evidence="10">
    <location>
        <begin position="306"/>
        <end position="336"/>
    </location>
</feature>
<dbReference type="CDD" id="cd10545">
    <property type="entry name" value="SET_AtSUVH-like"/>
    <property type="match status" value="1"/>
</dbReference>
<evidence type="ECO:0000259" key="12">
    <source>
        <dbReference type="PROSITE" id="PS50867"/>
    </source>
</evidence>